<accession>A0A8H3NAB5</accession>
<comment type="caution">
    <text evidence="2">The sequence shown here is derived from an EMBL/GenBank/DDBJ whole genome shotgun (WGS) entry which is preliminary data.</text>
</comment>
<dbReference type="AlphaFoldDB" id="A0A8H3NAB5"/>
<protein>
    <submittedName>
        <fullName evidence="2">Uncharacterized protein</fullName>
    </submittedName>
</protein>
<evidence type="ECO:0000313" key="3">
    <source>
        <dbReference type="Proteomes" id="UP000465221"/>
    </source>
</evidence>
<sequence length="89" mass="9892">MAKDTQGKTNKKRVPSCNRVEEFRKEEANGRARRNERKTVEGNPTLAAATGQTTGGKKGKSGWTDMSVASERDARNGETQWWSSDYDPS</sequence>
<gene>
    <name evidence="2" type="ORF">IFM46972_02812</name>
</gene>
<evidence type="ECO:0000313" key="2">
    <source>
        <dbReference type="EMBL" id="GFF30059.1"/>
    </source>
</evidence>
<reference evidence="2 3" key="1">
    <citation type="submission" date="2020-01" db="EMBL/GenBank/DDBJ databases">
        <title>Draft genome sequence of Aspergillus udagawae IFM 46972.</title>
        <authorList>
            <person name="Takahashi H."/>
            <person name="Yaguchi T."/>
        </authorList>
    </citation>
    <scope>NUCLEOTIDE SEQUENCE [LARGE SCALE GENOMIC DNA]</scope>
    <source>
        <strain evidence="2 3">IFM 46972</strain>
    </source>
</reference>
<feature type="compositionally biased region" description="Basic and acidic residues" evidence="1">
    <location>
        <begin position="19"/>
        <end position="30"/>
    </location>
</feature>
<name>A0A8H3NAB5_9EURO</name>
<feature type="region of interest" description="Disordered" evidence="1">
    <location>
        <begin position="70"/>
        <end position="89"/>
    </location>
</feature>
<feature type="region of interest" description="Disordered" evidence="1">
    <location>
        <begin position="1"/>
        <end position="64"/>
    </location>
</feature>
<dbReference type="Proteomes" id="UP000465221">
    <property type="component" value="Unassembled WGS sequence"/>
</dbReference>
<evidence type="ECO:0000256" key="1">
    <source>
        <dbReference type="SAM" id="MobiDB-lite"/>
    </source>
</evidence>
<proteinExistence type="predicted"/>
<dbReference type="EMBL" id="BLKC01000014">
    <property type="protein sequence ID" value="GFF30059.1"/>
    <property type="molecule type" value="Genomic_DNA"/>
</dbReference>
<organism evidence="2 3">
    <name type="scientific">Aspergillus udagawae</name>
    <dbReference type="NCBI Taxonomy" id="91492"/>
    <lineage>
        <taxon>Eukaryota</taxon>
        <taxon>Fungi</taxon>
        <taxon>Dikarya</taxon>
        <taxon>Ascomycota</taxon>
        <taxon>Pezizomycotina</taxon>
        <taxon>Eurotiomycetes</taxon>
        <taxon>Eurotiomycetidae</taxon>
        <taxon>Eurotiales</taxon>
        <taxon>Aspergillaceae</taxon>
        <taxon>Aspergillus</taxon>
        <taxon>Aspergillus subgen. Fumigati</taxon>
    </lineage>
</organism>